<dbReference type="SUPFAM" id="SSF57997">
    <property type="entry name" value="Tropomyosin"/>
    <property type="match status" value="1"/>
</dbReference>
<organism evidence="3 4">
    <name type="scientific">Xanthomonas citri pv. sesbaniae</name>
    <dbReference type="NCBI Taxonomy" id="473425"/>
    <lineage>
        <taxon>Bacteria</taxon>
        <taxon>Pseudomonadati</taxon>
        <taxon>Pseudomonadota</taxon>
        <taxon>Gammaproteobacteria</taxon>
        <taxon>Lysobacterales</taxon>
        <taxon>Lysobacteraceae</taxon>
        <taxon>Xanthomonas</taxon>
    </lineage>
</organism>
<feature type="region of interest" description="Disordered" evidence="1">
    <location>
        <begin position="43"/>
        <end position="75"/>
    </location>
</feature>
<dbReference type="Proteomes" id="UP000825388">
    <property type="component" value="Unassembled WGS sequence"/>
</dbReference>
<feature type="compositionally biased region" description="Low complexity" evidence="1">
    <location>
        <begin position="465"/>
        <end position="485"/>
    </location>
</feature>
<dbReference type="InterPro" id="IPR009628">
    <property type="entry name" value="Phage_tape_measure_N"/>
</dbReference>
<evidence type="ECO:0000313" key="3">
    <source>
        <dbReference type="EMBL" id="MBZ3926396.1"/>
    </source>
</evidence>
<feature type="compositionally biased region" description="Basic and acidic residues" evidence="1">
    <location>
        <begin position="43"/>
        <end position="67"/>
    </location>
</feature>
<feature type="region of interest" description="Disordered" evidence="1">
    <location>
        <begin position="460"/>
        <end position="487"/>
    </location>
</feature>
<dbReference type="EMBL" id="LOKL01000158">
    <property type="protein sequence ID" value="MBZ3926396.1"/>
    <property type="molecule type" value="Genomic_DNA"/>
</dbReference>
<gene>
    <name evidence="3" type="ORF">Xseb_02735</name>
</gene>
<name>A0AAW4RRS0_XANCI</name>
<accession>A0AAW4RRS0</accession>
<evidence type="ECO:0000313" key="4">
    <source>
        <dbReference type="Proteomes" id="UP000825388"/>
    </source>
</evidence>
<dbReference type="AlphaFoldDB" id="A0AAW4RRS0"/>
<reference evidence="3" key="1">
    <citation type="submission" date="2015-12" db="EMBL/GenBank/DDBJ databases">
        <authorList>
            <person name="Bansal K."/>
            <person name="Midha S."/>
            <person name="Patil P.B."/>
        </authorList>
    </citation>
    <scope>NUCLEOTIDE SEQUENCE</scope>
    <source>
        <strain evidence="3">LMG867</strain>
    </source>
</reference>
<evidence type="ECO:0000259" key="2">
    <source>
        <dbReference type="Pfam" id="PF06791"/>
    </source>
</evidence>
<protein>
    <recommendedName>
        <fullName evidence="2">Bacteriophage tail tape measure N-terminal domain-containing protein</fullName>
    </recommendedName>
</protein>
<sequence>MRITADLAQAQQELPKLDQALDAIEQSGKAGAKGLDAIEQSSKDAADALDRTSKRADNAADALERTGKGGAAGAKGLDTTQAAAGSAATALDRTGKEAEQASTALGKVGSEAASSAAQIQQAGSTTQKVAGEATTAIDREAAALKRQNDIRDRLTTLLNTQRGMRIQEADGQRQATTATGQLGAAMKSSALSAGEYRQAMRTLPAQITDIVTSIAGGQSIFMVAIQQGGQLKDQWGGIGPAASALVGAINPVTVAVAAGTAALAGIAISAYQGAEEIRDLQATLLLAGRDAGNMSGKVLDAADALGKLPGATTSGAIAALESVAATGHYTADEITLIGTAAEKMRLATGRAITDTVAEFEALRKDPVAAILELNDKYNFLTQAQLTNIEALKEQGNQQAAVSAAFAAFAGMINDRTPRIVENAGWIEKAWRNIRNEVMATVDAARDLGRDPGIEQQIKALQQRSRTPVTRSPAAAAPRPKPTCAAWSSSWPQCAGARSRSRWLASTHRWTRPSPSRVRPRLKASIKAWIRALRKRKS</sequence>
<proteinExistence type="predicted"/>
<evidence type="ECO:0000256" key="1">
    <source>
        <dbReference type="SAM" id="MobiDB-lite"/>
    </source>
</evidence>
<comment type="caution">
    <text evidence="3">The sequence shown here is derived from an EMBL/GenBank/DDBJ whole genome shotgun (WGS) entry which is preliminary data.</text>
</comment>
<feature type="domain" description="Bacteriophage tail tape measure N-terminal" evidence="2">
    <location>
        <begin position="185"/>
        <end position="388"/>
    </location>
</feature>
<dbReference type="Pfam" id="PF06791">
    <property type="entry name" value="TMP_2"/>
    <property type="match status" value="1"/>
</dbReference>